<dbReference type="SUPFAM" id="SSF56112">
    <property type="entry name" value="Protein kinase-like (PK-like)"/>
    <property type="match status" value="1"/>
</dbReference>
<evidence type="ECO:0000259" key="18">
    <source>
        <dbReference type="PROSITE" id="PS50011"/>
    </source>
</evidence>
<evidence type="ECO:0000256" key="13">
    <source>
        <dbReference type="ARBA" id="ARBA00023180"/>
    </source>
</evidence>
<evidence type="ECO:0000256" key="16">
    <source>
        <dbReference type="SAM" id="Phobius"/>
    </source>
</evidence>
<evidence type="ECO:0000313" key="19">
    <source>
        <dbReference type="EMBL" id="CAF2109533.1"/>
    </source>
</evidence>
<evidence type="ECO:0000256" key="7">
    <source>
        <dbReference type="ARBA" id="ARBA00022741"/>
    </source>
</evidence>
<accession>A0A816UAK5</accession>
<dbReference type="EMBL" id="HG994372">
    <property type="protein sequence ID" value="CAF2109533.1"/>
    <property type="molecule type" value="Genomic_DNA"/>
</dbReference>
<dbReference type="FunFam" id="1.10.510.10:FF:000084">
    <property type="entry name" value="Wall-associated receptor kinase 2"/>
    <property type="match status" value="1"/>
</dbReference>
<evidence type="ECO:0000256" key="8">
    <source>
        <dbReference type="ARBA" id="ARBA00022777"/>
    </source>
</evidence>
<evidence type="ECO:0000256" key="14">
    <source>
        <dbReference type="ARBA" id="ARBA00047558"/>
    </source>
</evidence>
<organism evidence="19">
    <name type="scientific">Brassica napus</name>
    <name type="common">Rape</name>
    <dbReference type="NCBI Taxonomy" id="3708"/>
    <lineage>
        <taxon>Eukaryota</taxon>
        <taxon>Viridiplantae</taxon>
        <taxon>Streptophyta</taxon>
        <taxon>Embryophyta</taxon>
        <taxon>Tracheophyta</taxon>
        <taxon>Spermatophyta</taxon>
        <taxon>Magnoliopsida</taxon>
        <taxon>eudicotyledons</taxon>
        <taxon>Gunneridae</taxon>
        <taxon>Pentapetalae</taxon>
        <taxon>rosids</taxon>
        <taxon>malvids</taxon>
        <taxon>Brassicales</taxon>
        <taxon>Brassicaceae</taxon>
        <taxon>Brassiceae</taxon>
        <taxon>Brassica</taxon>
    </lineage>
</organism>
<comment type="catalytic activity">
    <reaction evidence="14">
        <text>L-seryl-[protein] + ATP = O-phospho-L-seryl-[protein] + ADP + H(+)</text>
        <dbReference type="Rhea" id="RHEA:17989"/>
        <dbReference type="Rhea" id="RHEA-COMP:9863"/>
        <dbReference type="Rhea" id="RHEA-COMP:11604"/>
        <dbReference type="ChEBI" id="CHEBI:15378"/>
        <dbReference type="ChEBI" id="CHEBI:29999"/>
        <dbReference type="ChEBI" id="CHEBI:30616"/>
        <dbReference type="ChEBI" id="CHEBI:83421"/>
        <dbReference type="ChEBI" id="CHEBI:456216"/>
    </reaction>
</comment>
<dbReference type="GO" id="GO:0005509">
    <property type="term" value="F:calcium ion binding"/>
    <property type="evidence" value="ECO:0007669"/>
    <property type="project" value="InterPro"/>
</dbReference>
<dbReference type="InterPro" id="IPR011009">
    <property type="entry name" value="Kinase-like_dom_sf"/>
</dbReference>
<dbReference type="InterPro" id="IPR018097">
    <property type="entry name" value="EGF_Ca-bd_CS"/>
</dbReference>
<dbReference type="PANTHER" id="PTHR27005:SF239">
    <property type="entry name" value="WALL-ASSOCIATED RECEPTOR KINASE-LIKE 11-RELATED"/>
    <property type="match status" value="1"/>
</dbReference>
<name>A0A816UAK5_BRANA</name>
<dbReference type="InterPro" id="IPR013695">
    <property type="entry name" value="WAK"/>
</dbReference>
<dbReference type="InterPro" id="IPR008271">
    <property type="entry name" value="Ser/Thr_kinase_AS"/>
</dbReference>
<dbReference type="Gene3D" id="1.10.510.10">
    <property type="entry name" value="Transferase(Phosphotransferase) domain 1"/>
    <property type="match status" value="1"/>
</dbReference>
<keyword evidence="9" id="KW-0067">ATP-binding</keyword>
<evidence type="ECO:0000256" key="11">
    <source>
        <dbReference type="ARBA" id="ARBA00023136"/>
    </source>
</evidence>
<keyword evidence="6 17" id="KW-0732">Signal</keyword>
<keyword evidence="12" id="KW-1015">Disulfide bond</keyword>
<dbReference type="InterPro" id="IPR045274">
    <property type="entry name" value="WAK-like"/>
</dbReference>
<evidence type="ECO:0000256" key="3">
    <source>
        <dbReference type="ARBA" id="ARBA00022553"/>
    </source>
</evidence>
<feature type="domain" description="Protein kinase" evidence="18">
    <location>
        <begin position="257"/>
        <end position="596"/>
    </location>
</feature>
<keyword evidence="4" id="KW-0808">Transferase</keyword>
<evidence type="ECO:0000256" key="10">
    <source>
        <dbReference type="ARBA" id="ARBA00022989"/>
    </source>
</evidence>
<dbReference type="PROSITE" id="PS01187">
    <property type="entry name" value="EGF_CA"/>
    <property type="match status" value="1"/>
</dbReference>
<dbReference type="AlphaFoldDB" id="A0A816UAK5"/>
<evidence type="ECO:0000256" key="2">
    <source>
        <dbReference type="ARBA" id="ARBA00022527"/>
    </source>
</evidence>
<gene>
    <name evidence="19" type="ORF">DARMORV10_C08P19460.1</name>
</gene>
<dbReference type="PANTHER" id="PTHR27005">
    <property type="entry name" value="WALL-ASSOCIATED RECEPTOR KINASE-LIKE 21"/>
    <property type="match status" value="1"/>
</dbReference>
<protein>
    <submittedName>
        <fullName evidence="19">(rape) hypothetical protein</fullName>
    </submittedName>
</protein>
<dbReference type="Proteomes" id="UP001295469">
    <property type="component" value="Chromosome C08"/>
</dbReference>
<comment type="catalytic activity">
    <reaction evidence="15">
        <text>L-threonyl-[protein] + ATP = O-phospho-L-threonyl-[protein] + ADP + H(+)</text>
        <dbReference type="Rhea" id="RHEA:46608"/>
        <dbReference type="Rhea" id="RHEA-COMP:11060"/>
        <dbReference type="Rhea" id="RHEA-COMP:11605"/>
        <dbReference type="ChEBI" id="CHEBI:15378"/>
        <dbReference type="ChEBI" id="CHEBI:30013"/>
        <dbReference type="ChEBI" id="CHEBI:30616"/>
        <dbReference type="ChEBI" id="CHEBI:61977"/>
        <dbReference type="ChEBI" id="CHEBI:456216"/>
    </reaction>
</comment>
<keyword evidence="13" id="KW-0325">Glycoprotein</keyword>
<feature type="transmembrane region" description="Helical" evidence="16">
    <location>
        <begin position="376"/>
        <end position="397"/>
    </location>
</feature>
<dbReference type="GO" id="GO:0016020">
    <property type="term" value="C:membrane"/>
    <property type="evidence" value="ECO:0007669"/>
    <property type="project" value="UniProtKB-SubCell"/>
</dbReference>
<dbReference type="GO" id="GO:0004674">
    <property type="term" value="F:protein serine/threonine kinase activity"/>
    <property type="evidence" value="ECO:0007669"/>
    <property type="project" value="UniProtKB-KW"/>
</dbReference>
<dbReference type="GO" id="GO:0005524">
    <property type="term" value="F:ATP binding"/>
    <property type="evidence" value="ECO:0007669"/>
    <property type="project" value="UniProtKB-KW"/>
</dbReference>
<dbReference type="PROSITE" id="PS50011">
    <property type="entry name" value="PROTEIN_KINASE_DOM"/>
    <property type="match status" value="1"/>
</dbReference>
<dbReference type="Pfam" id="PF13947">
    <property type="entry name" value="GUB_WAK_bind"/>
    <property type="match status" value="1"/>
</dbReference>
<proteinExistence type="predicted"/>
<keyword evidence="3" id="KW-0597">Phosphoprotein</keyword>
<evidence type="ECO:0000256" key="4">
    <source>
        <dbReference type="ARBA" id="ARBA00022679"/>
    </source>
</evidence>
<dbReference type="SMR" id="A0A816UAK5"/>
<comment type="subcellular location">
    <subcellularLocation>
        <location evidence="1">Membrane</location>
        <topology evidence="1">Single-pass type I membrane protein</topology>
    </subcellularLocation>
</comment>
<dbReference type="CDD" id="cd00054">
    <property type="entry name" value="EGF_CA"/>
    <property type="match status" value="1"/>
</dbReference>
<keyword evidence="8" id="KW-0418">Kinase</keyword>
<dbReference type="GO" id="GO:0007166">
    <property type="term" value="P:cell surface receptor signaling pathway"/>
    <property type="evidence" value="ECO:0007669"/>
    <property type="project" value="InterPro"/>
</dbReference>
<reference evidence="19" key="1">
    <citation type="submission" date="2021-01" db="EMBL/GenBank/DDBJ databases">
        <authorList>
            <consortium name="Genoscope - CEA"/>
            <person name="William W."/>
        </authorList>
    </citation>
    <scope>NUCLEOTIDE SEQUENCE</scope>
</reference>
<dbReference type="Pfam" id="PF08488">
    <property type="entry name" value="WAK"/>
    <property type="match status" value="1"/>
</dbReference>
<feature type="signal peptide" evidence="17">
    <location>
        <begin position="1"/>
        <end position="25"/>
    </location>
</feature>
<sequence length="657" mass="72019">MRCYNKYTFSILISLLLMPILDSNAHTLPSSCQTECGNISIPYPFGIQEGCYLNEWYRIKCRNSTFPFLIKIGMEVVFIPLPNEESESLDSLPFGTIRVKIPIASVRCSRDGKESGSALNLTGSPFYFGRGNSLVAAGCNSKSSLTNIEPSMVGCVLNCTASKDTLPRKTVPFFGRTGCPNDGLTYTESLDCTNNEREGQRRCDGNGCCSASLSYGDVVGIRIESFGNGNSTSRGECRVAFLTDEDYTFWNVTKPQRFFAQGYTKVTLGWVIQTKNLSVLNSLSCKNTKEFDNLRIDAQRTTSCICENITISGTSYARCMCIPGYIGNPYLLNECKDINECLPADSVVSRGFCSEGDTCVNVVGHYKCVRDKTIPILIGVGAGFGSLVVVGGIWLLIKEKSDSEEKKVLQTILGQGGQGTVYKGMLVDGALSYLHSAACSPVYHRDVKSTNILLDEKYLAKVSDFGTSRSVTVDHTHWTTVISGTVGYVDPEYYGSSQYTDKSDVYSFGVILVELITGEKPVIALPDSQEIRGLADHFRAAMKENKFFDIMDARIRDACKPEQVMAVANLARRCLNSKGKKRPYMTEVFAELERILSSPEDSLVRIENDDGDDAGEEGRNTIGITDSWTAGVTAPAFSTVTSPSSADVQPLFPRATW</sequence>
<dbReference type="SMART" id="SM00220">
    <property type="entry name" value="S_TKc"/>
    <property type="match status" value="1"/>
</dbReference>
<dbReference type="Gene3D" id="2.10.25.10">
    <property type="entry name" value="Laminin"/>
    <property type="match status" value="1"/>
</dbReference>
<evidence type="ECO:0000256" key="5">
    <source>
        <dbReference type="ARBA" id="ARBA00022692"/>
    </source>
</evidence>
<evidence type="ECO:0000256" key="1">
    <source>
        <dbReference type="ARBA" id="ARBA00004479"/>
    </source>
</evidence>
<evidence type="ECO:0000256" key="12">
    <source>
        <dbReference type="ARBA" id="ARBA00023157"/>
    </source>
</evidence>
<evidence type="ECO:0000256" key="15">
    <source>
        <dbReference type="ARBA" id="ARBA00047951"/>
    </source>
</evidence>
<evidence type="ECO:0000256" key="6">
    <source>
        <dbReference type="ARBA" id="ARBA00022729"/>
    </source>
</evidence>
<dbReference type="Pfam" id="PF00069">
    <property type="entry name" value="Pkinase"/>
    <property type="match status" value="1"/>
</dbReference>
<keyword evidence="10 16" id="KW-1133">Transmembrane helix</keyword>
<keyword evidence="2" id="KW-0723">Serine/threonine-protein kinase</keyword>
<dbReference type="GO" id="GO:0030247">
    <property type="term" value="F:polysaccharide binding"/>
    <property type="evidence" value="ECO:0007669"/>
    <property type="project" value="InterPro"/>
</dbReference>
<dbReference type="InterPro" id="IPR025287">
    <property type="entry name" value="WAK_GUB"/>
</dbReference>
<keyword evidence="5 16" id="KW-0812">Transmembrane</keyword>
<feature type="chain" id="PRO_5032910425" evidence="17">
    <location>
        <begin position="26"/>
        <end position="657"/>
    </location>
</feature>
<dbReference type="PROSITE" id="PS00108">
    <property type="entry name" value="PROTEIN_KINASE_ST"/>
    <property type="match status" value="1"/>
</dbReference>
<keyword evidence="11 16" id="KW-0472">Membrane</keyword>
<evidence type="ECO:0000256" key="17">
    <source>
        <dbReference type="SAM" id="SignalP"/>
    </source>
</evidence>
<evidence type="ECO:0000256" key="9">
    <source>
        <dbReference type="ARBA" id="ARBA00022840"/>
    </source>
</evidence>
<keyword evidence="7" id="KW-0547">Nucleotide-binding</keyword>
<dbReference type="InterPro" id="IPR000719">
    <property type="entry name" value="Prot_kinase_dom"/>
</dbReference>